<feature type="binding site" evidence="21">
    <location>
        <position position="320"/>
    </location>
    <ligand>
        <name>Mg(2+)</name>
        <dbReference type="ChEBI" id="CHEBI:18420"/>
    </ligand>
</feature>
<evidence type="ECO:0000256" key="21">
    <source>
        <dbReference type="PIRSR" id="PIRSR038147-3"/>
    </source>
</evidence>
<dbReference type="InterPro" id="IPR011009">
    <property type="entry name" value="Kinase-like_dom_sf"/>
</dbReference>
<feature type="compositionally biased region" description="Polar residues" evidence="22">
    <location>
        <begin position="82"/>
        <end position="94"/>
    </location>
</feature>
<comment type="similarity">
    <text evidence="3 18">Belongs to the protein kinase superfamily. RIO-type Ser/Thr kinase family.</text>
</comment>
<keyword evidence="25" id="KW-1185">Reference proteome</keyword>
<evidence type="ECO:0000256" key="7">
    <source>
        <dbReference type="ARBA" id="ARBA00022517"/>
    </source>
</evidence>
<dbReference type="PROSITE" id="PS01245">
    <property type="entry name" value="RIO1"/>
    <property type="match status" value="1"/>
</dbReference>
<dbReference type="AlphaFoldDB" id="A0AAP0RI19"/>
<dbReference type="InterPro" id="IPR018934">
    <property type="entry name" value="RIO_dom"/>
</dbReference>
<evidence type="ECO:0000256" key="22">
    <source>
        <dbReference type="SAM" id="MobiDB-lite"/>
    </source>
</evidence>
<gene>
    <name evidence="24" type="ORF">L1049_027956</name>
</gene>
<evidence type="ECO:0000256" key="19">
    <source>
        <dbReference type="PIRSR" id="PIRSR038147-1"/>
    </source>
</evidence>
<dbReference type="FunFam" id="3.30.200.20:FF:000148">
    <property type="entry name" value="Serine/threonine-protein kinase RIO1"/>
    <property type="match status" value="1"/>
</dbReference>
<evidence type="ECO:0000313" key="24">
    <source>
        <dbReference type="EMBL" id="KAK9278391.1"/>
    </source>
</evidence>
<dbReference type="PIRSF" id="PIRSF038147">
    <property type="entry name" value="Ser/Thr_PK_RIO1"/>
    <property type="match status" value="1"/>
</dbReference>
<feature type="binding site" evidence="21">
    <location>
        <position position="332"/>
    </location>
    <ligand>
        <name>Mg(2+)</name>
        <dbReference type="ChEBI" id="CHEBI:18420"/>
    </ligand>
</feature>
<evidence type="ECO:0000256" key="11">
    <source>
        <dbReference type="ARBA" id="ARBA00022741"/>
    </source>
</evidence>
<dbReference type="EC" id="2.7.11.1" evidence="4 18"/>
<feature type="region of interest" description="Disordered" evidence="22">
    <location>
        <begin position="1"/>
        <end position="94"/>
    </location>
</feature>
<evidence type="ECO:0000256" key="14">
    <source>
        <dbReference type="ARBA" id="ARBA00022840"/>
    </source>
</evidence>
<dbReference type="EMBL" id="JBBPBK010000009">
    <property type="protein sequence ID" value="KAK9278391.1"/>
    <property type="molecule type" value="Genomic_DNA"/>
</dbReference>
<evidence type="ECO:0000256" key="17">
    <source>
        <dbReference type="ARBA" id="ARBA00048679"/>
    </source>
</evidence>
<evidence type="ECO:0000256" key="2">
    <source>
        <dbReference type="ARBA" id="ARBA00004496"/>
    </source>
</evidence>
<evidence type="ECO:0000256" key="3">
    <source>
        <dbReference type="ARBA" id="ARBA00009196"/>
    </source>
</evidence>
<dbReference type="Pfam" id="PF01163">
    <property type="entry name" value="RIO1"/>
    <property type="match status" value="1"/>
</dbReference>
<keyword evidence="6" id="KW-0963">Cytoplasm</keyword>
<dbReference type="Proteomes" id="UP001415857">
    <property type="component" value="Unassembled WGS sequence"/>
</dbReference>
<keyword evidence="14 18" id="KW-0067">ATP-binding</keyword>
<dbReference type="CDD" id="cd05147">
    <property type="entry name" value="RIO1_euk"/>
    <property type="match status" value="1"/>
</dbReference>
<feature type="compositionally biased region" description="Basic and acidic residues" evidence="22">
    <location>
        <begin position="527"/>
        <end position="546"/>
    </location>
</feature>
<evidence type="ECO:0000256" key="13">
    <source>
        <dbReference type="ARBA" id="ARBA00022801"/>
    </source>
</evidence>
<feature type="compositionally biased region" description="Basic and acidic residues" evidence="22">
    <location>
        <begin position="1"/>
        <end position="13"/>
    </location>
</feature>
<evidence type="ECO:0000259" key="23">
    <source>
        <dbReference type="SMART" id="SM00090"/>
    </source>
</evidence>
<dbReference type="GO" id="GO:0005524">
    <property type="term" value="F:ATP binding"/>
    <property type="evidence" value="ECO:0007669"/>
    <property type="project" value="UniProtKB-KW"/>
</dbReference>
<dbReference type="InterPro" id="IPR051272">
    <property type="entry name" value="RIO-type_Ser/Thr_kinase"/>
</dbReference>
<dbReference type="SMART" id="SM00090">
    <property type="entry name" value="RIO"/>
    <property type="match status" value="1"/>
</dbReference>
<keyword evidence="12 18" id="KW-0418">Kinase</keyword>
<feature type="region of interest" description="Disordered" evidence="22">
    <location>
        <begin position="459"/>
        <end position="570"/>
    </location>
</feature>
<protein>
    <recommendedName>
        <fullName evidence="5 18">Serine/threonine-protein kinase RIO1</fullName>
        <ecNumber evidence="4 18">2.7.11.1</ecNumber>
    </recommendedName>
</protein>
<organism evidence="24 25">
    <name type="scientific">Liquidambar formosana</name>
    <name type="common">Formosan gum</name>
    <dbReference type="NCBI Taxonomy" id="63359"/>
    <lineage>
        <taxon>Eukaryota</taxon>
        <taxon>Viridiplantae</taxon>
        <taxon>Streptophyta</taxon>
        <taxon>Embryophyta</taxon>
        <taxon>Tracheophyta</taxon>
        <taxon>Spermatophyta</taxon>
        <taxon>Magnoliopsida</taxon>
        <taxon>eudicotyledons</taxon>
        <taxon>Gunneridae</taxon>
        <taxon>Pentapetalae</taxon>
        <taxon>Saxifragales</taxon>
        <taxon>Altingiaceae</taxon>
        <taxon>Liquidambar</taxon>
    </lineage>
</organism>
<evidence type="ECO:0000256" key="10">
    <source>
        <dbReference type="ARBA" id="ARBA00022723"/>
    </source>
</evidence>
<proteinExistence type="inferred from homology"/>
<evidence type="ECO:0000313" key="25">
    <source>
        <dbReference type="Proteomes" id="UP001415857"/>
    </source>
</evidence>
<accession>A0AAP0RI19</accession>
<evidence type="ECO:0000256" key="8">
    <source>
        <dbReference type="ARBA" id="ARBA00022527"/>
    </source>
</evidence>
<feature type="active site" description="4-aspartylphosphate intermediate" evidence="19">
    <location>
        <position position="332"/>
    </location>
</feature>
<comment type="catalytic activity">
    <reaction evidence="17 18">
        <text>L-seryl-[protein] + ATP = O-phospho-L-seryl-[protein] + ADP + H(+)</text>
        <dbReference type="Rhea" id="RHEA:17989"/>
        <dbReference type="Rhea" id="RHEA-COMP:9863"/>
        <dbReference type="Rhea" id="RHEA-COMP:11604"/>
        <dbReference type="ChEBI" id="CHEBI:15378"/>
        <dbReference type="ChEBI" id="CHEBI:29999"/>
        <dbReference type="ChEBI" id="CHEBI:30616"/>
        <dbReference type="ChEBI" id="CHEBI:83421"/>
        <dbReference type="ChEBI" id="CHEBI:456216"/>
        <dbReference type="EC" id="2.7.11.1"/>
    </reaction>
</comment>
<reference evidence="24 25" key="1">
    <citation type="journal article" date="2024" name="Plant J.">
        <title>Genome sequences and population genomics reveal climatic adaptation and genomic divergence between two closely related sweetgum species.</title>
        <authorList>
            <person name="Xu W.Q."/>
            <person name="Ren C.Q."/>
            <person name="Zhang X.Y."/>
            <person name="Comes H.P."/>
            <person name="Liu X.H."/>
            <person name="Li Y.G."/>
            <person name="Kettle C.J."/>
            <person name="Jalonen R."/>
            <person name="Gaisberger H."/>
            <person name="Ma Y.Z."/>
            <person name="Qiu Y.X."/>
        </authorList>
    </citation>
    <scope>NUCLEOTIDE SEQUENCE [LARGE SCALE GENOMIC DNA]</scope>
    <source>
        <strain evidence="24">Hangzhou</strain>
    </source>
</reference>
<keyword evidence="8 18" id="KW-0723">Serine/threonine-protein kinase</keyword>
<evidence type="ECO:0000256" key="18">
    <source>
        <dbReference type="PIRNR" id="PIRNR038147"/>
    </source>
</evidence>
<evidence type="ECO:0000256" key="9">
    <source>
        <dbReference type="ARBA" id="ARBA00022679"/>
    </source>
</evidence>
<keyword evidence="11 18" id="KW-0547">Nucleotide-binding</keyword>
<dbReference type="Gene3D" id="1.10.510.10">
    <property type="entry name" value="Transferase(Phosphotransferase) domain 1"/>
    <property type="match status" value="1"/>
</dbReference>
<name>A0AAP0RI19_LIQFO</name>
<keyword evidence="15" id="KW-0460">Magnesium</keyword>
<evidence type="ECO:0000256" key="6">
    <source>
        <dbReference type="ARBA" id="ARBA00022490"/>
    </source>
</evidence>
<dbReference type="InterPro" id="IPR000687">
    <property type="entry name" value="RIO_kinase"/>
</dbReference>
<keyword evidence="10" id="KW-0479">Metal-binding</keyword>
<dbReference type="GO" id="GO:0005737">
    <property type="term" value="C:cytoplasm"/>
    <property type="evidence" value="ECO:0007669"/>
    <property type="project" value="UniProtKB-SubCell"/>
</dbReference>
<evidence type="ECO:0000256" key="1">
    <source>
        <dbReference type="ARBA" id="ARBA00001946"/>
    </source>
</evidence>
<comment type="cofactor">
    <cofactor evidence="1 21">
        <name>Mg(2+)</name>
        <dbReference type="ChEBI" id="CHEBI:18420"/>
    </cofactor>
</comment>
<dbReference type="PANTHER" id="PTHR45723">
    <property type="entry name" value="SERINE/THREONINE-PROTEIN KINASE RIO1"/>
    <property type="match status" value="1"/>
</dbReference>
<evidence type="ECO:0000256" key="5">
    <source>
        <dbReference type="ARBA" id="ARBA00016038"/>
    </source>
</evidence>
<evidence type="ECO:0000256" key="20">
    <source>
        <dbReference type="PIRSR" id="PIRSR038147-2"/>
    </source>
</evidence>
<keyword evidence="7" id="KW-0690">Ribosome biogenesis</keyword>
<sequence length="570" mass="64859">MSIVAEEKPKEGEPPVVDQQQDQEEEEREEEEEEEEELSWSSDSEVGDALDYLDSRDDTEGVDGAFTPNSRRPNAHGGLLSRHNSSTLQPLSNRNQKFSHHIRASPLEEWEGRLNIGMSNSVTTAIRESVRGMAIGKTKTTEKADRATVEQAIDPRTRMVLFKMLNRGVFHDINGCISTGKEANVYHATKSDGHELAIKVYKTSILVFKDRDRYVQGDYRFRHGYCRHNPRKMVKTWAEKEMRNLLRLKAAGIRCPTPYLLRLHVLVMEFIGKTGWAAPRLKDAALSLDRLREGYMEMIIAMRTLYQKCKLVHGDLSEYNILYFEGHLYIIDVSQSVDLDHPHALDFLREDCVHISDFFKKHGVAVMTIRELFDFIVDPSIDDESVDSYLEEVQQRILVRGDVMSTEDEIADSVFVQSFIPKTLEHVKNVEEDIKRITSGEDTGDLYYQTITGLKQALSSVQPSTGQKEQQQQDANPKEVSSVNQAGHSNSIGSETESETDEDEDEENSSDLEGRGSLSESEAQAPVDKKAARKENKKKVKEEKREARKTKVPKALKKRKKKLAKAQKTR</sequence>
<evidence type="ECO:0000256" key="16">
    <source>
        <dbReference type="ARBA" id="ARBA00047899"/>
    </source>
</evidence>
<dbReference type="SUPFAM" id="SSF56112">
    <property type="entry name" value="Protein kinase-like (PK-like)"/>
    <property type="match status" value="1"/>
</dbReference>
<feature type="compositionally biased region" description="Acidic residues" evidence="22">
    <location>
        <begin position="496"/>
        <end position="510"/>
    </location>
</feature>
<dbReference type="GO" id="GO:0016787">
    <property type="term" value="F:hydrolase activity"/>
    <property type="evidence" value="ECO:0007669"/>
    <property type="project" value="UniProtKB-KW"/>
</dbReference>
<comment type="catalytic activity">
    <reaction evidence="16 18">
        <text>L-threonyl-[protein] + ATP = O-phospho-L-threonyl-[protein] + ADP + H(+)</text>
        <dbReference type="Rhea" id="RHEA:46608"/>
        <dbReference type="Rhea" id="RHEA-COMP:11060"/>
        <dbReference type="Rhea" id="RHEA-COMP:11605"/>
        <dbReference type="ChEBI" id="CHEBI:15378"/>
        <dbReference type="ChEBI" id="CHEBI:30013"/>
        <dbReference type="ChEBI" id="CHEBI:30616"/>
        <dbReference type="ChEBI" id="CHEBI:61977"/>
        <dbReference type="ChEBI" id="CHEBI:456216"/>
        <dbReference type="EC" id="2.7.11.1"/>
    </reaction>
</comment>
<feature type="compositionally biased region" description="Acidic residues" evidence="22">
    <location>
        <begin position="21"/>
        <end position="38"/>
    </location>
</feature>
<feature type="compositionally biased region" description="Polar residues" evidence="22">
    <location>
        <begin position="459"/>
        <end position="493"/>
    </location>
</feature>
<dbReference type="GO" id="GO:0046872">
    <property type="term" value="F:metal ion binding"/>
    <property type="evidence" value="ECO:0007669"/>
    <property type="project" value="UniProtKB-KW"/>
</dbReference>
<dbReference type="GO" id="GO:0004674">
    <property type="term" value="F:protein serine/threonine kinase activity"/>
    <property type="evidence" value="ECO:0007669"/>
    <property type="project" value="UniProtKB-KW"/>
</dbReference>
<comment type="caution">
    <text evidence="24">The sequence shown here is derived from an EMBL/GenBank/DDBJ whole genome shotgun (WGS) entry which is preliminary data.</text>
</comment>
<evidence type="ECO:0000256" key="4">
    <source>
        <dbReference type="ARBA" id="ARBA00012513"/>
    </source>
</evidence>
<feature type="domain" description="RIO kinase" evidence="23">
    <location>
        <begin position="142"/>
        <end position="378"/>
    </location>
</feature>
<feature type="binding site" evidence="20">
    <location>
        <position position="199"/>
    </location>
    <ligand>
        <name>ATP</name>
        <dbReference type="ChEBI" id="CHEBI:30616"/>
    </ligand>
</feature>
<feature type="active site" description="Proton acceptor" evidence="19">
    <location>
        <position position="315"/>
    </location>
</feature>
<evidence type="ECO:0000256" key="12">
    <source>
        <dbReference type="ARBA" id="ARBA00022777"/>
    </source>
</evidence>
<keyword evidence="13" id="KW-0378">Hydrolase</keyword>
<dbReference type="GO" id="GO:0042254">
    <property type="term" value="P:ribosome biogenesis"/>
    <property type="evidence" value="ECO:0007669"/>
    <property type="project" value="UniProtKB-KW"/>
</dbReference>
<comment type="subcellular location">
    <subcellularLocation>
        <location evidence="2">Cytoplasm</location>
    </subcellularLocation>
</comment>
<feature type="compositionally biased region" description="Basic residues" evidence="22">
    <location>
        <begin position="547"/>
        <end position="570"/>
    </location>
</feature>
<evidence type="ECO:0000256" key="15">
    <source>
        <dbReference type="ARBA" id="ARBA00022842"/>
    </source>
</evidence>
<dbReference type="Gene3D" id="3.30.200.20">
    <property type="entry name" value="Phosphorylase Kinase, domain 1"/>
    <property type="match status" value="1"/>
</dbReference>
<feature type="binding site" evidence="20">
    <location>
        <position position="271"/>
    </location>
    <ligand>
        <name>ATP</name>
        <dbReference type="ChEBI" id="CHEBI:30616"/>
    </ligand>
</feature>
<dbReference type="InterPro" id="IPR017407">
    <property type="entry name" value="Ser/Thr_kinase_Rio1"/>
</dbReference>
<keyword evidence="9 18" id="KW-0808">Transferase</keyword>
<dbReference type="InterPro" id="IPR018935">
    <property type="entry name" value="RIO_kinase_CS"/>
</dbReference>